<dbReference type="Proteomes" id="UP000033452">
    <property type="component" value="Unassembled WGS sequence"/>
</dbReference>
<dbReference type="Pfam" id="PF16108">
    <property type="entry name" value="DUF4826"/>
    <property type="match status" value="1"/>
</dbReference>
<name>A0A0F4R0E8_9GAMM</name>
<evidence type="ECO:0000313" key="2">
    <source>
        <dbReference type="Proteomes" id="UP000033452"/>
    </source>
</evidence>
<accession>A0A0F4R0E8</accession>
<comment type="caution">
    <text evidence="1">The sequence shown here is derived from an EMBL/GenBank/DDBJ whole genome shotgun (WGS) entry which is preliminary data.</text>
</comment>
<dbReference type="OrthoDB" id="3078260at2"/>
<dbReference type="AlphaFoldDB" id="A0A0F4R0E8"/>
<dbReference type="RefSeq" id="WP_046003218.1">
    <property type="nucleotide sequence ID" value="NZ_JXYA01000002.1"/>
</dbReference>
<organism evidence="1 2">
    <name type="scientific">Pseudoalteromonas rubra</name>
    <dbReference type="NCBI Taxonomy" id="43658"/>
    <lineage>
        <taxon>Bacteria</taxon>
        <taxon>Pseudomonadati</taxon>
        <taxon>Pseudomonadota</taxon>
        <taxon>Gammaproteobacteria</taxon>
        <taxon>Alteromonadales</taxon>
        <taxon>Pseudoalteromonadaceae</taxon>
        <taxon>Pseudoalteromonas</taxon>
    </lineage>
</organism>
<dbReference type="PATRIC" id="fig|43658.5.peg.344"/>
<dbReference type="EMBL" id="JXYA01000002">
    <property type="protein sequence ID" value="KJZ13064.1"/>
    <property type="molecule type" value="Genomic_DNA"/>
</dbReference>
<reference evidence="1 2" key="1">
    <citation type="journal article" date="2015" name="BMC Genomics">
        <title>Genome mining reveals unlocked bioactive potential of marine Gram-negative bacteria.</title>
        <authorList>
            <person name="Machado H."/>
            <person name="Sonnenschein E.C."/>
            <person name="Melchiorsen J."/>
            <person name="Gram L."/>
        </authorList>
    </citation>
    <scope>NUCLEOTIDE SEQUENCE [LARGE SCALE GENOMIC DNA]</scope>
    <source>
        <strain evidence="1 2">S2471</strain>
    </source>
</reference>
<evidence type="ECO:0000313" key="1">
    <source>
        <dbReference type="EMBL" id="KJZ13064.1"/>
    </source>
</evidence>
<keyword evidence="2" id="KW-1185">Reference proteome</keyword>
<proteinExistence type="predicted"/>
<gene>
    <name evidence="1" type="ORF">TW77_01655</name>
</gene>
<dbReference type="InterPro" id="IPR032251">
    <property type="entry name" value="DUF4826"/>
</dbReference>
<protein>
    <recommendedName>
        <fullName evidence="3">DUF4826 domain-containing protein</fullName>
    </recommendedName>
</protein>
<evidence type="ECO:0008006" key="3">
    <source>
        <dbReference type="Google" id="ProtNLM"/>
    </source>
</evidence>
<sequence>MTNQDTQINEEELQQQIAQWQHTALQTAQKYLAEKGILGLNIQATESRTLPPVCGVWKIKDNKGKGYWVISGKMPTDSMPVSGAATARDALKHFSYQWQMKADKILNAERVDPMQVDYANILIHHAQGLYELADNEQLWANEAS</sequence>